<name>A0A2S4K0Q7_9SPIO</name>
<dbReference type="InterPro" id="IPR052018">
    <property type="entry name" value="PHP_domain"/>
</dbReference>
<dbReference type="InterPro" id="IPR004013">
    <property type="entry name" value="PHP_dom"/>
</dbReference>
<comment type="caution">
    <text evidence="2">The sequence shown here is derived from an EMBL/GenBank/DDBJ whole genome shotgun (WGS) entry which is preliminary data.</text>
</comment>
<dbReference type="SMART" id="SM00481">
    <property type="entry name" value="POLIIIAc"/>
    <property type="match status" value="1"/>
</dbReference>
<reference evidence="3" key="1">
    <citation type="submission" date="2015-12" db="EMBL/GenBank/DDBJ databases">
        <authorList>
            <person name="Lodha T.D."/>
            <person name="Chintalapati S."/>
            <person name="Chintalapati V.R."/>
            <person name="Sravanthi T."/>
        </authorList>
    </citation>
    <scope>NUCLEOTIDE SEQUENCE [LARGE SCALE GENOMIC DNA]</scope>
    <source>
        <strain evidence="3">JC133</strain>
    </source>
</reference>
<accession>A0A2S4K0Q7</accession>
<dbReference type="PANTHER" id="PTHR42924">
    <property type="entry name" value="EXONUCLEASE"/>
    <property type="match status" value="1"/>
</dbReference>
<dbReference type="InterPro" id="IPR016195">
    <property type="entry name" value="Pol/histidinol_Pase-like"/>
</dbReference>
<dbReference type="PANTHER" id="PTHR42924:SF3">
    <property type="entry name" value="POLYMERASE_HISTIDINOL PHOSPHATASE N-TERMINAL DOMAIN-CONTAINING PROTEIN"/>
    <property type="match status" value="1"/>
</dbReference>
<dbReference type="Pfam" id="PF02811">
    <property type="entry name" value="PHP"/>
    <property type="match status" value="1"/>
</dbReference>
<keyword evidence="3" id="KW-1185">Reference proteome</keyword>
<dbReference type="RefSeq" id="WP_181015288.1">
    <property type="nucleotide sequence ID" value="NZ_LPWH01000003.1"/>
</dbReference>
<dbReference type="SUPFAM" id="SSF89550">
    <property type="entry name" value="PHP domain-like"/>
    <property type="match status" value="1"/>
</dbReference>
<dbReference type="Gene3D" id="3.20.20.140">
    <property type="entry name" value="Metal-dependent hydrolases"/>
    <property type="match status" value="1"/>
</dbReference>
<protein>
    <recommendedName>
        <fullName evidence="1">Polymerase/histidinol phosphatase N-terminal domain-containing protein</fullName>
    </recommendedName>
</protein>
<evidence type="ECO:0000313" key="2">
    <source>
        <dbReference type="EMBL" id="POR05336.1"/>
    </source>
</evidence>
<feature type="domain" description="Polymerase/histidinol phosphatase N-terminal" evidence="1">
    <location>
        <begin position="75"/>
        <end position="148"/>
    </location>
</feature>
<sequence>MVKTILGAALAAPLLLVALPLLFRAAPGSPAPASPPAEGHPLYTIPLPEDLPPREILLHNPYQGIDWAGATRHTANLHTHTRFSDGLYSPRRMIREYRERGYTILAITDHNHVTWPWPDLGHGAEQKPEHHGFHAMTAIMGNEISDVHHLGSYFTNYNIAGRRYRPILGRLGQRRADITIQEVLHQIGQRRGAAVLFHPGRYSLPLEWYYDLFLDYPHLLGLEVINRNNRYPRDVYLWDALLSALMPERPLWGFASDDSHRLGHIGYAFSVFPLEEATPRRVRAAMEGGAFYFSHAGRGRTAPAIAEIIHDPREGVITIVPDEEHLSLRWISLGREIHRGETLRYRETSGIGRYVRAELRRPGGEGVTFTNPFAVLPATP</sequence>
<gene>
    <name evidence="2" type="ORF">AU468_01255</name>
</gene>
<organism evidence="2 3">
    <name type="scientific">Alkalispirochaeta sphaeroplastigenens</name>
    <dbReference type="NCBI Taxonomy" id="1187066"/>
    <lineage>
        <taxon>Bacteria</taxon>
        <taxon>Pseudomonadati</taxon>
        <taxon>Spirochaetota</taxon>
        <taxon>Spirochaetia</taxon>
        <taxon>Spirochaetales</taxon>
        <taxon>Spirochaetaceae</taxon>
        <taxon>Alkalispirochaeta</taxon>
    </lineage>
</organism>
<evidence type="ECO:0000313" key="3">
    <source>
        <dbReference type="Proteomes" id="UP000237350"/>
    </source>
</evidence>
<dbReference type="AlphaFoldDB" id="A0A2S4K0Q7"/>
<evidence type="ECO:0000259" key="1">
    <source>
        <dbReference type="SMART" id="SM00481"/>
    </source>
</evidence>
<dbReference type="GO" id="GO:0035312">
    <property type="term" value="F:5'-3' DNA exonuclease activity"/>
    <property type="evidence" value="ECO:0007669"/>
    <property type="project" value="TreeGrafter"/>
</dbReference>
<dbReference type="GO" id="GO:0004534">
    <property type="term" value="F:5'-3' RNA exonuclease activity"/>
    <property type="evidence" value="ECO:0007669"/>
    <property type="project" value="TreeGrafter"/>
</dbReference>
<dbReference type="Proteomes" id="UP000237350">
    <property type="component" value="Unassembled WGS sequence"/>
</dbReference>
<proteinExistence type="predicted"/>
<dbReference type="InterPro" id="IPR003141">
    <property type="entry name" value="Pol/His_phosphatase_N"/>
</dbReference>
<dbReference type="EMBL" id="LPWH01000003">
    <property type="protein sequence ID" value="POR05336.1"/>
    <property type="molecule type" value="Genomic_DNA"/>
</dbReference>